<organism evidence="4 5">
    <name type="scientific">Acorus gramineus</name>
    <name type="common">Dwarf sweet flag</name>
    <dbReference type="NCBI Taxonomy" id="55184"/>
    <lineage>
        <taxon>Eukaryota</taxon>
        <taxon>Viridiplantae</taxon>
        <taxon>Streptophyta</taxon>
        <taxon>Embryophyta</taxon>
        <taxon>Tracheophyta</taxon>
        <taxon>Spermatophyta</taxon>
        <taxon>Magnoliopsida</taxon>
        <taxon>Liliopsida</taxon>
        <taxon>Acoraceae</taxon>
        <taxon>Acorus</taxon>
    </lineage>
</organism>
<dbReference type="GO" id="GO:0006412">
    <property type="term" value="P:translation"/>
    <property type="evidence" value="ECO:0007669"/>
    <property type="project" value="InterPro"/>
</dbReference>
<keyword evidence="2" id="KW-0689">Ribosomal protein</keyword>
<dbReference type="GO" id="GO:1990904">
    <property type="term" value="C:ribonucleoprotein complex"/>
    <property type="evidence" value="ECO:0007669"/>
    <property type="project" value="UniProtKB-KW"/>
</dbReference>
<keyword evidence="3" id="KW-0687">Ribonucleoprotein</keyword>
<dbReference type="InterPro" id="IPR000271">
    <property type="entry name" value="Ribosomal_bL34"/>
</dbReference>
<dbReference type="EMBL" id="JAUJYN010000002">
    <property type="protein sequence ID" value="KAK1278170.1"/>
    <property type="molecule type" value="Genomic_DNA"/>
</dbReference>
<evidence type="ECO:0000256" key="1">
    <source>
        <dbReference type="ARBA" id="ARBA00010111"/>
    </source>
</evidence>
<gene>
    <name evidence="4" type="ORF">QJS04_geneDACA003626</name>
</gene>
<dbReference type="GO" id="GO:0005840">
    <property type="term" value="C:ribosome"/>
    <property type="evidence" value="ECO:0007669"/>
    <property type="project" value="UniProtKB-KW"/>
</dbReference>
<comment type="similarity">
    <text evidence="1">Belongs to the bacterial ribosomal protein bL34 family.</text>
</comment>
<sequence>MTKRNRSQRLLARTHGFRRWMRTTSGRAALKWRCAKGWQVLCTKSNPNSDLLII</sequence>
<evidence type="ECO:0000256" key="3">
    <source>
        <dbReference type="ARBA" id="ARBA00023274"/>
    </source>
</evidence>
<evidence type="ECO:0000313" key="4">
    <source>
        <dbReference type="EMBL" id="KAK1278170.1"/>
    </source>
</evidence>
<dbReference type="AlphaFoldDB" id="A0AAV9BNH8"/>
<accession>A0AAV9BNH8</accession>
<evidence type="ECO:0000256" key="2">
    <source>
        <dbReference type="ARBA" id="ARBA00022980"/>
    </source>
</evidence>
<reference evidence="4" key="1">
    <citation type="journal article" date="2023" name="Nat. Commun.">
        <title>Diploid and tetraploid genomes of Acorus and the evolution of monocots.</title>
        <authorList>
            <person name="Ma L."/>
            <person name="Liu K.W."/>
            <person name="Li Z."/>
            <person name="Hsiao Y.Y."/>
            <person name="Qi Y."/>
            <person name="Fu T."/>
            <person name="Tang G.D."/>
            <person name="Zhang D."/>
            <person name="Sun W.H."/>
            <person name="Liu D.K."/>
            <person name="Li Y."/>
            <person name="Chen G.Z."/>
            <person name="Liu X.D."/>
            <person name="Liao X.Y."/>
            <person name="Jiang Y.T."/>
            <person name="Yu X."/>
            <person name="Hao Y."/>
            <person name="Huang J."/>
            <person name="Zhao X.W."/>
            <person name="Ke S."/>
            <person name="Chen Y.Y."/>
            <person name="Wu W.L."/>
            <person name="Hsu J.L."/>
            <person name="Lin Y.F."/>
            <person name="Huang M.D."/>
            <person name="Li C.Y."/>
            <person name="Huang L."/>
            <person name="Wang Z.W."/>
            <person name="Zhao X."/>
            <person name="Zhong W.Y."/>
            <person name="Peng D.H."/>
            <person name="Ahmad S."/>
            <person name="Lan S."/>
            <person name="Zhang J.S."/>
            <person name="Tsai W.C."/>
            <person name="Van de Peer Y."/>
            <person name="Liu Z.J."/>
        </authorList>
    </citation>
    <scope>NUCLEOTIDE SEQUENCE</scope>
    <source>
        <strain evidence="4">SCP</strain>
    </source>
</reference>
<name>A0AAV9BNH8_ACOGR</name>
<dbReference type="Gene3D" id="1.10.287.3980">
    <property type="match status" value="1"/>
</dbReference>
<evidence type="ECO:0008006" key="6">
    <source>
        <dbReference type="Google" id="ProtNLM"/>
    </source>
</evidence>
<dbReference type="Proteomes" id="UP001179952">
    <property type="component" value="Unassembled WGS sequence"/>
</dbReference>
<protein>
    <recommendedName>
        <fullName evidence="6">Ribosomal protein L34</fullName>
    </recommendedName>
</protein>
<dbReference type="GO" id="GO:0003735">
    <property type="term" value="F:structural constituent of ribosome"/>
    <property type="evidence" value="ECO:0007669"/>
    <property type="project" value="InterPro"/>
</dbReference>
<evidence type="ECO:0000313" key="5">
    <source>
        <dbReference type="Proteomes" id="UP001179952"/>
    </source>
</evidence>
<proteinExistence type="inferred from homology"/>
<dbReference type="Pfam" id="PF00468">
    <property type="entry name" value="Ribosomal_L34"/>
    <property type="match status" value="1"/>
</dbReference>
<comment type="caution">
    <text evidence="4">The sequence shown here is derived from an EMBL/GenBank/DDBJ whole genome shotgun (WGS) entry which is preliminary data.</text>
</comment>
<keyword evidence="5" id="KW-1185">Reference proteome</keyword>
<reference evidence="4" key="2">
    <citation type="submission" date="2023-06" db="EMBL/GenBank/DDBJ databases">
        <authorList>
            <person name="Ma L."/>
            <person name="Liu K.-W."/>
            <person name="Li Z."/>
            <person name="Hsiao Y.-Y."/>
            <person name="Qi Y."/>
            <person name="Fu T."/>
            <person name="Tang G."/>
            <person name="Zhang D."/>
            <person name="Sun W.-H."/>
            <person name="Liu D.-K."/>
            <person name="Li Y."/>
            <person name="Chen G.-Z."/>
            <person name="Liu X.-D."/>
            <person name="Liao X.-Y."/>
            <person name="Jiang Y.-T."/>
            <person name="Yu X."/>
            <person name="Hao Y."/>
            <person name="Huang J."/>
            <person name="Zhao X.-W."/>
            <person name="Ke S."/>
            <person name="Chen Y.-Y."/>
            <person name="Wu W.-L."/>
            <person name="Hsu J.-L."/>
            <person name="Lin Y.-F."/>
            <person name="Huang M.-D."/>
            <person name="Li C.-Y."/>
            <person name="Huang L."/>
            <person name="Wang Z.-W."/>
            <person name="Zhao X."/>
            <person name="Zhong W.-Y."/>
            <person name="Peng D.-H."/>
            <person name="Ahmad S."/>
            <person name="Lan S."/>
            <person name="Zhang J.-S."/>
            <person name="Tsai W.-C."/>
            <person name="Van De Peer Y."/>
            <person name="Liu Z.-J."/>
        </authorList>
    </citation>
    <scope>NUCLEOTIDE SEQUENCE</scope>
    <source>
        <strain evidence="4">SCP</strain>
        <tissue evidence="4">Leaves</tissue>
    </source>
</reference>